<dbReference type="SMART" id="SM00636">
    <property type="entry name" value="Glyco_18"/>
    <property type="match status" value="1"/>
</dbReference>
<comment type="catalytic activity">
    <reaction evidence="1">
        <text>Random endo-hydrolysis of N-acetyl-beta-D-glucosaminide (1-&gt;4)-beta-linkages in chitin and chitodextrins.</text>
        <dbReference type="EC" id="3.2.1.14"/>
    </reaction>
</comment>
<evidence type="ECO:0000256" key="9">
    <source>
        <dbReference type="RuleBase" id="RU000489"/>
    </source>
</evidence>
<accession>A0A292PU27</accession>
<dbReference type="AlphaFoldDB" id="A0A292PU27"/>
<dbReference type="InterPro" id="IPR001223">
    <property type="entry name" value="Glyco_hydro18_cat"/>
</dbReference>
<dbReference type="InterPro" id="IPR050314">
    <property type="entry name" value="Glycosyl_Hydrlase_18"/>
</dbReference>
<keyword evidence="5" id="KW-0146">Chitin degradation</keyword>
<dbReference type="PANTHER" id="PTHR11177:SF228">
    <property type="entry name" value="CHITINASE"/>
    <property type="match status" value="1"/>
</dbReference>
<evidence type="ECO:0000256" key="1">
    <source>
        <dbReference type="ARBA" id="ARBA00000822"/>
    </source>
</evidence>
<evidence type="ECO:0000256" key="5">
    <source>
        <dbReference type="ARBA" id="ARBA00023024"/>
    </source>
</evidence>
<dbReference type="InterPro" id="IPR001579">
    <property type="entry name" value="Glyco_hydro_18_chit_AS"/>
</dbReference>
<feature type="domain" description="GH18" evidence="10">
    <location>
        <begin position="44"/>
        <end position="387"/>
    </location>
</feature>
<keyword evidence="4 9" id="KW-0378">Hydrolase</keyword>
<evidence type="ECO:0000256" key="8">
    <source>
        <dbReference type="ARBA" id="ARBA00023326"/>
    </source>
</evidence>
<protein>
    <recommendedName>
        <fullName evidence="3">chitinase</fullName>
        <ecNumber evidence="3">3.2.1.14</ecNumber>
    </recommendedName>
</protein>
<evidence type="ECO:0000256" key="7">
    <source>
        <dbReference type="ARBA" id="ARBA00023295"/>
    </source>
</evidence>
<dbReference type="PANTHER" id="PTHR11177">
    <property type="entry name" value="CHITINASE"/>
    <property type="match status" value="1"/>
</dbReference>
<dbReference type="SUPFAM" id="SSF54556">
    <property type="entry name" value="Chitinase insertion domain"/>
    <property type="match status" value="1"/>
</dbReference>
<evidence type="ECO:0000256" key="6">
    <source>
        <dbReference type="ARBA" id="ARBA00023277"/>
    </source>
</evidence>
<evidence type="ECO:0000256" key="3">
    <source>
        <dbReference type="ARBA" id="ARBA00012729"/>
    </source>
</evidence>
<dbReference type="InterPro" id="IPR029070">
    <property type="entry name" value="Chitinase_insertion_sf"/>
</dbReference>
<dbReference type="Gene3D" id="3.20.20.80">
    <property type="entry name" value="Glycosidases"/>
    <property type="match status" value="1"/>
</dbReference>
<dbReference type="GO" id="GO:0008061">
    <property type="term" value="F:chitin binding"/>
    <property type="evidence" value="ECO:0007669"/>
    <property type="project" value="InterPro"/>
</dbReference>
<proteinExistence type="inferred from homology"/>
<dbReference type="Gene3D" id="3.10.50.10">
    <property type="match status" value="1"/>
</dbReference>
<dbReference type="EC" id="3.2.1.14" evidence="3"/>
<keyword evidence="7 9" id="KW-0326">Glycosidase</keyword>
<reference evidence="11" key="1">
    <citation type="submission" date="2015-10" db="EMBL/GenBank/DDBJ databases">
        <authorList>
            <person name="Regsiter A."/>
            <person name="william w."/>
        </authorList>
    </citation>
    <scope>NUCLEOTIDE SEQUENCE</scope>
    <source>
        <strain evidence="11">Montdore</strain>
    </source>
</reference>
<dbReference type="EMBL" id="LN891054">
    <property type="protein sequence ID" value="CUS10205.1"/>
    <property type="molecule type" value="Genomic_DNA"/>
</dbReference>
<evidence type="ECO:0000313" key="12">
    <source>
        <dbReference type="Proteomes" id="UP001412239"/>
    </source>
</evidence>
<organism evidence="11 12">
    <name type="scientific">Tuber aestivum</name>
    <name type="common">summer truffle</name>
    <dbReference type="NCBI Taxonomy" id="59557"/>
    <lineage>
        <taxon>Eukaryota</taxon>
        <taxon>Fungi</taxon>
        <taxon>Dikarya</taxon>
        <taxon>Ascomycota</taxon>
        <taxon>Pezizomycotina</taxon>
        <taxon>Pezizomycetes</taxon>
        <taxon>Pezizales</taxon>
        <taxon>Tuberaceae</taxon>
        <taxon>Tuber</taxon>
    </lineage>
</organism>
<name>A0A292PU27_9PEZI</name>
<dbReference type="Proteomes" id="UP001412239">
    <property type="component" value="Unassembled WGS sequence"/>
</dbReference>
<dbReference type="GO" id="GO:0006032">
    <property type="term" value="P:chitin catabolic process"/>
    <property type="evidence" value="ECO:0007669"/>
    <property type="project" value="UniProtKB-KW"/>
</dbReference>
<gene>
    <name evidence="11" type="ORF">GSTUAT00005753001</name>
</gene>
<dbReference type="SUPFAM" id="SSF51445">
    <property type="entry name" value="(Trans)glycosidases"/>
    <property type="match status" value="1"/>
</dbReference>
<sequence length="387" mass="42941">MSHPFSPQAPPPVNWYSHPHFNALKDHFTGNLHHHSHPEPLRIYANGVYYPNWRIYKNEPPSSLKLGLISHVFYSFAWVKPDGTVYMSDEWADSQIDVDGTKGCLRSFQNLKAKHSHLKVVLSVGGGGKGSDNFAAVAANHASRERFAHTARELVNEFGLDGIDIDWEHPSDRSQGADYIALLASIRRQLPSPHYVLTSALPAGEWALRNIDLCNAHQYLDYINLMTYDFSGPWVPQSGHHAQLFSPRRPHNDAARLSADSAVSYVMSKSVPSSKILLGIPAYGRSFMGCHKPGQKYSGSAGEEGTFEYKDLPRPGAIEHFDKELGAAWCIGGDGGWVSYDNPATVEIKAEYAKNHRLGGVFFWTGTADGEGRRSLVEASFSRLHTQ</sequence>
<evidence type="ECO:0000256" key="2">
    <source>
        <dbReference type="ARBA" id="ARBA00008682"/>
    </source>
</evidence>
<keyword evidence="8" id="KW-0624">Polysaccharide degradation</keyword>
<dbReference type="InterPro" id="IPR011583">
    <property type="entry name" value="Chitinase_II/V-like_cat"/>
</dbReference>
<evidence type="ECO:0000256" key="4">
    <source>
        <dbReference type="ARBA" id="ARBA00022801"/>
    </source>
</evidence>
<keyword evidence="6" id="KW-0119">Carbohydrate metabolism</keyword>
<dbReference type="CDD" id="cd06548">
    <property type="entry name" value="GH18_chitinase"/>
    <property type="match status" value="1"/>
</dbReference>
<dbReference type="GO" id="GO:0000272">
    <property type="term" value="P:polysaccharide catabolic process"/>
    <property type="evidence" value="ECO:0007669"/>
    <property type="project" value="UniProtKB-KW"/>
</dbReference>
<dbReference type="GO" id="GO:0005576">
    <property type="term" value="C:extracellular region"/>
    <property type="evidence" value="ECO:0007669"/>
    <property type="project" value="TreeGrafter"/>
</dbReference>
<keyword evidence="12" id="KW-1185">Reference proteome</keyword>
<dbReference type="Pfam" id="PF00704">
    <property type="entry name" value="Glyco_hydro_18"/>
    <property type="match status" value="1"/>
</dbReference>
<comment type="similarity">
    <text evidence="2">Belongs to the glycosyl hydrolase 18 family. Chitinase class V subfamily.</text>
</comment>
<dbReference type="PROSITE" id="PS51910">
    <property type="entry name" value="GH18_2"/>
    <property type="match status" value="1"/>
</dbReference>
<dbReference type="PROSITE" id="PS01095">
    <property type="entry name" value="GH18_1"/>
    <property type="match status" value="1"/>
</dbReference>
<dbReference type="GO" id="GO:0008843">
    <property type="term" value="F:endochitinase activity"/>
    <property type="evidence" value="ECO:0007669"/>
    <property type="project" value="UniProtKB-EC"/>
</dbReference>
<evidence type="ECO:0000313" key="11">
    <source>
        <dbReference type="EMBL" id="CUS10205.1"/>
    </source>
</evidence>
<dbReference type="InterPro" id="IPR017853">
    <property type="entry name" value="GH"/>
</dbReference>
<evidence type="ECO:0000259" key="10">
    <source>
        <dbReference type="PROSITE" id="PS51910"/>
    </source>
</evidence>